<dbReference type="SUPFAM" id="SSF51905">
    <property type="entry name" value="FAD/NAD(P)-binding domain"/>
    <property type="match status" value="1"/>
</dbReference>
<dbReference type="RefSeq" id="WP_245726258.1">
    <property type="nucleotide sequence ID" value="NZ_FNNQ01000004.1"/>
</dbReference>
<evidence type="ECO:0000313" key="5">
    <source>
        <dbReference type="Proteomes" id="UP000198534"/>
    </source>
</evidence>
<name>A0A1H2URC1_9BACL</name>
<evidence type="ECO:0000256" key="3">
    <source>
        <dbReference type="ARBA" id="ARBA00023002"/>
    </source>
</evidence>
<accession>A0A1H2URC1</accession>
<keyword evidence="5" id="KW-1185">Reference proteome</keyword>
<dbReference type="GO" id="GO:0016491">
    <property type="term" value="F:oxidoreductase activity"/>
    <property type="evidence" value="ECO:0007669"/>
    <property type="project" value="UniProtKB-KW"/>
</dbReference>
<dbReference type="PRINTS" id="PR00368">
    <property type="entry name" value="FADPNR"/>
</dbReference>
<dbReference type="EMBL" id="FNNQ01000004">
    <property type="protein sequence ID" value="SDW58104.1"/>
    <property type="molecule type" value="Genomic_DNA"/>
</dbReference>
<dbReference type="STRING" id="1048340.SAMN05444487_104177"/>
<dbReference type="InterPro" id="IPR036188">
    <property type="entry name" value="FAD/NAD-bd_sf"/>
</dbReference>
<sequence>MTITHDLIIIGAGPCGLSTAIEAKQQGLNPLVIDKGCVVNSIYGYPSFMQFFSTPELLEVGGLPFITAGEKPMRGEALKYYRAVIKAADLDVHTYEEVKHVTREGDLFTVHTVRNGQEHSYQTPNLVMATGYYDNPNYLGIPGEDLPKVSHYYKECHPYAGLDVIVVGGKNSAVDAAMDLHQAGARVSMVYRQGAFTDSVKPWVRPVIESALKKGWISMYWNTNLIEIREGEVVLDQEGKLFTVKNDTVFAMTGYHPNTDMLTTLGVQVDDETGAPIHDPETMQTEVPGLFIAGVIAAGSNANSIFIENGRFHGQKIAAHLGQGAATHSS</sequence>
<organism evidence="4 5">
    <name type="scientific">Marininema mesophilum</name>
    <dbReference type="NCBI Taxonomy" id="1048340"/>
    <lineage>
        <taxon>Bacteria</taxon>
        <taxon>Bacillati</taxon>
        <taxon>Bacillota</taxon>
        <taxon>Bacilli</taxon>
        <taxon>Bacillales</taxon>
        <taxon>Thermoactinomycetaceae</taxon>
        <taxon>Marininema</taxon>
    </lineage>
</organism>
<dbReference type="Gene3D" id="3.50.50.60">
    <property type="entry name" value="FAD/NAD(P)-binding domain"/>
    <property type="match status" value="2"/>
</dbReference>
<dbReference type="PANTHER" id="PTHR48105">
    <property type="entry name" value="THIOREDOXIN REDUCTASE 1-RELATED-RELATED"/>
    <property type="match status" value="1"/>
</dbReference>
<dbReference type="PRINTS" id="PR00469">
    <property type="entry name" value="PNDRDTASEII"/>
</dbReference>
<gene>
    <name evidence="4" type="ORF">SAMN05444487_104177</name>
</gene>
<protein>
    <submittedName>
        <fullName evidence="4">Thioredoxin reductase (NADPH)</fullName>
    </submittedName>
</protein>
<keyword evidence="2" id="KW-0285">Flavoprotein</keyword>
<dbReference type="NCBIfam" id="TIGR04018">
    <property type="entry name" value="Bthiol_YpdA"/>
    <property type="match status" value="1"/>
</dbReference>
<dbReference type="Pfam" id="PF13738">
    <property type="entry name" value="Pyr_redox_3"/>
    <property type="match status" value="1"/>
</dbReference>
<comment type="cofactor">
    <cofactor evidence="1">
        <name>FAD</name>
        <dbReference type="ChEBI" id="CHEBI:57692"/>
    </cofactor>
</comment>
<dbReference type="InterPro" id="IPR050097">
    <property type="entry name" value="Ferredoxin-NADP_redctase_2"/>
</dbReference>
<reference evidence="4 5" key="1">
    <citation type="submission" date="2016-10" db="EMBL/GenBank/DDBJ databases">
        <authorList>
            <person name="de Groot N.N."/>
        </authorList>
    </citation>
    <scope>NUCLEOTIDE SEQUENCE [LARGE SCALE GENOMIC DNA]</scope>
    <source>
        <strain evidence="4 5">DSM 45610</strain>
    </source>
</reference>
<evidence type="ECO:0000256" key="2">
    <source>
        <dbReference type="ARBA" id="ARBA00022630"/>
    </source>
</evidence>
<proteinExistence type="predicted"/>
<dbReference type="Proteomes" id="UP000198534">
    <property type="component" value="Unassembled WGS sequence"/>
</dbReference>
<evidence type="ECO:0000313" key="4">
    <source>
        <dbReference type="EMBL" id="SDW58104.1"/>
    </source>
</evidence>
<keyword evidence="3" id="KW-0560">Oxidoreductase</keyword>
<evidence type="ECO:0000256" key="1">
    <source>
        <dbReference type="ARBA" id="ARBA00001974"/>
    </source>
</evidence>
<dbReference type="AlphaFoldDB" id="A0A1H2URC1"/>
<dbReference type="InterPro" id="IPR023856">
    <property type="entry name" value="Bdr"/>
</dbReference>